<organism evidence="2 3">
    <name type="scientific">Staphylococcus hsinchuensis</name>
    <dbReference type="NCBI Taxonomy" id="3051183"/>
    <lineage>
        <taxon>Bacteria</taxon>
        <taxon>Bacillati</taxon>
        <taxon>Bacillota</taxon>
        <taxon>Bacilli</taxon>
        <taxon>Bacillales</taxon>
        <taxon>Staphylococcaceae</taxon>
        <taxon>Staphylococcus</taxon>
    </lineage>
</organism>
<protein>
    <submittedName>
        <fullName evidence="2">Poly-gamma-glutamate hydrolase family protein</fullName>
    </submittedName>
</protein>
<dbReference type="Proteomes" id="UP001436297">
    <property type="component" value="Chromosome"/>
</dbReference>
<dbReference type="InterPro" id="IPR038128">
    <property type="entry name" value="Gamma_PGA_hydro_sf"/>
</dbReference>
<keyword evidence="1" id="KW-1133">Transmembrane helix</keyword>
<proteinExistence type="predicted"/>
<keyword evidence="1" id="KW-0472">Membrane</keyword>
<keyword evidence="2" id="KW-0378">Hydrolase</keyword>
<evidence type="ECO:0000256" key="1">
    <source>
        <dbReference type="SAM" id="Phobius"/>
    </source>
</evidence>
<evidence type="ECO:0000313" key="3">
    <source>
        <dbReference type="Proteomes" id="UP001436297"/>
    </source>
</evidence>
<feature type="transmembrane region" description="Helical" evidence="1">
    <location>
        <begin position="9"/>
        <end position="31"/>
    </location>
</feature>
<sequence>MNHIFKNVIYYLTMLVIVGIILSALYFLYVWRNDQPINHDYYESFKDMKAHTKEYRDWKINTTSSNNNDILITAIHGGGIEPGSSELAKLISKKGDFNLYSFEGLLKSDNQKLHITSTTFDEPKLIKMSKKSKTIVSVHGLDEDKKVVYIGGQDKGLAKSIKNALEKKGFNVEDSPNYVNGDSKHNIINQNGSGSGVQLEISTKYRQQFFENKDFSRSTRENVHDYNKTIFKFANAVTKGIKDNKTQQKSSPFDFFKNLFQ</sequence>
<reference evidence="2 3" key="1">
    <citation type="journal article" date="2024" name="Pathogens">
        <title>Staphylococcus hsinchuensis sp. nov., Isolated from Soymilk.</title>
        <authorList>
            <person name="Wang Y.T."/>
            <person name="Lin Y.C."/>
            <person name="Hsieh Y.H."/>
            <person name="Lin Y.T."/>
            <person name="Hamada M."/>
            <person name="Chen C.C."/>
            <person name="Liou J.S."/>
            <person name="Lee A.Y."/>
            <person name="Zhang W.L."/>
            <person name="Chen Y.T."/>
            <person name="Huang C.H."/>
        </authorList>
    </citation>
    <scope>NUCLEOTIDE SEQUENCE [LARGE SCALE GENOMIC DNA]</scope>
    <source>
        <strain evidence="2 3">H164</strain>
    </source>
</reference>
<dbReference type="Gene3D" id="3.40.630.100">
    <property type="entry name" value="Poly-gamma-glutamate hydrolase, zinc-binding motif"/>
    <property type="match status" value="1"/>
</dbReference>
<dbReference type="Pfam" id="PF05908">
    <property type="entry name" value="Gamma_PGA_hydro"/>
    <property type="match status" value="1"/>
</dbReference>
<dbReference type="RefSeq" id="WP_251521354.1">
    <property type="nucleotide sequence ID" value="NZ_CP128355.1"/>
</dbReference>
<dbReference type="GO" id="GO:0016787">
    <property type="term" value="F:hydrolase activity"/>
    <property type="evidence" value="ECO:0007669"/>
    <property type="project" value="UniProtKB-KW"/>
</dbReference>
<evidence type="ECO:0000313" key="2">
    <source>
        <dbReference type="EMBL" id="XAF71210.1"/>
    </source>
</evidence>
<gene>
    <name evidence="2" type="ORF">QQM35_03605</name>
</gene>
<keyword evidence="1" id="KW-0812">Transmembrane</keyword>
<dbReference type="InterPro" id="IPR008585">
    <property type="entry name" value="Gamma_PGA_hydro"/>
</dbReference>
<dbReference type="EMBL" id="CP128355">
    <property type="protein sequence ID" value="XAF71210.1"/>
    <property type="molecule type" value="Genomic_DNA"/>
</dbReference>
<name>A0ABZ3EF82_9STAP</name>
<keyword evidence="3" id="KW-1185">Reference proteome</keyword>
<accession>A0ABZ3EF82</accession>